<gene>
    <name evidence="3" type="ORF">SAMN02583745_00209</name>
</gene>
<dbReference type="SUPFAM" id="SSF103515">
    <property type="entry name" value="Autotransporter"/>
    <property type="match status" value="1"/>
</dbReference>
<evidence type="ECO:0000313" key="3">
    <source>
        <dbReference type="EMBL" id="SES67195.1"/>
    </source>
</evidence>
<dbReference type="OrthoDB" id="6638655at2"/>
<proteinExistence type="predicted"/>
<organism evidence="3 4">
    <name type="scientific">Thorsellia anophelis DSM 18579</name>
    <dbReference type="NCBI Taxonomy" id="1123402"/>
    <lineage>
        <taxon>Bacteria</taxon>
        <taxon>Pseudomonadati</taxon>
        <taxon>Pseudomonadota</taxon>
        <taxon>Gammaproteobacteria</taxon>
        <taxon>Enterobacterales</taxon>
        <taxon>Thorselliaceae</taxon>
        <taxon>Thorsellia</taxon>
    </lineage>
</organism>
<dbReference type="RefSeq" id="WP_093316840.1">
    <property type="nucleotide sequence ID" value="NZ_FOHV01000001.1"/>
</dbReference>
<evidence type="ECO:0000313" key="4">
    <source>
        <dbReference type="Proteomes" id="UP000242642"/>
    </source>
</evidence>
<sequence>MPKIFKSNNAVKLIFTISGALCLIPKVQAACNVDMSGLDEEGSQITCVDTISRLDLDLIETLTTSNNVLSAENVNGLSDYQVISAARVNIPSQTVSSGQYDLNNNRLMLTGQSILDEVYAADIQATSGNYDFNLSNNNVEMNDNAFAQNSAAARSFMVYAGGGLTGKAKMLLENNRLVLNNFAVTNIASGVTANNSGGEINLSGNSIILNDNTKVEDASGATAVGVGNQLVTFNSVTLNHDSRVTNLIQGGVGSVFDDANYDITSEIEINVSNNTVTLNDTSEAQAIFGGLSTKRAGIYPIAPKPLEPRKTNQYAINNIININDSAKVSSFIFGGYSDGLDFAVKYDLFSGNTLNFTASPITLSYGIANIEHYNFTIDPTLANTNKALIQADLIQFGTNAENTLGGTDKTSKIAVVGIKSGNQLFLNDEFILMRASTDMRGEVEGLTSKGIAQQGVSLLYDIETKVDLTNKLVTATVVSGESSGSGNTSGSNNNSGGNNNNSGGNTGGVTNIAKVNPQLKSLSEGHLSTAMLVGRASDIIANDMYHVIEQQNLLSTIAPFISFNGGLTRYNSGSHIDSKEAILTGGLSYRNESLTTGIFIESGWGSYDTYNSFENMADVKANGHNRFTGAGLLTRYSFDSGMYLDGALRLGKSWNTYSTQDIQNLVSKQYANYQMSTGYYGMHLGAGYQFKLDEQNTVDVSSKYLWTQLNGDNVVIAGDEVKFKDINSHRAQLNARVDHQYTKNTQLKAGVGYEYEFDAKASAQAYEYDILEPSLQGSTGTLLLGTRFTPTTAPNLDLDFEIKGYLGKREGVSGNIQLKYAF</sequence>
<evidence type="ECO:0000256" key="1">
    <source>
        <dbReference type="SAM" id="MobiDB-lite"/>
    </source>
</evidence>
<dbReference type="InterPro" id="IPR036709">
    <property type="entry name" value="Autotransporte_beta_dom_sf"/>
</dbReference>
<dbReference type="STRING" id="1123402.SAMN02583745_00209"/>
<protein>
    <recommendedName>
        <fullName evidence="2">Autotransporter domain-containing protein</fullName>
    </recommendedName>
</protein>
<evidence type="ECO:0000259" key="2">
    <source>
        <dbReference type="PROSITE" id="PS51208"/>
    </source>
</evidence>
<feature type="region of interest" description="Disordered" evidence="1">
    <location>
        <begin position="479"/>
        <end position="510"/>
    </location>
</feature>
<keyword evidence="4" id="KW-1185">Reference proteome</keyword>
<dbReference type="Gene3D" id="2.40.128.130">
    <property type="entry name" value="Autotransporter beta-domain"/>
    <property type="match status" value="1"/>
</dbReference>
<name>A0A1H9YF65_9GAMM</name>
<accession>A0A1H9YF65</accession>
<dbReference type="PROSITE" id="PS51208">
    <property type="entry name" value="AUTOTRANSPORTER"/>
    <property type="match status" value="1"/>
</dbReference>
<dbReference type="Proteomes" id="UP000242642">
    <property type="component" value="Unassembled WGS sequence"/>
</dbReference>
<dbReference type="AlphaFoldDB" id="A0A1H9YF65"/>
<feature type="domain" description="Autotransporter" evidence="2">
    <location>
        <begin position="552"/>
        <end position="822"/>
    </location>
</feature>
<dbReference type="InterPro" id="IPR005546">
    <property type="entry name" value="Autotransporte_beta"/>
</dbReference>
<dbReference type="EMBL" id="FOHV01000001">
    <property type="protein sequence ID" value="SES67195.1"/>
    <property type="molecule type" value="Genomic_DNA"/>
</dbReference>
<reference evidence="4" key="1">
    <citation type="submission" date="2016-10" db="EMBL/GenBank/DDBJ databases">
        <authorList>
            <person name="Varghese N."/>
            <person name="Submissions S."/>
        </authorList>
    </citation>
    <scope>NUCLEOTIDE SEQUENCE [LARGE SCALE GENOMIC DNA]</scope>
    <source>
        <strain evidence="4">DSM 18579</strain>
    </source>
</reference>